<dbReference type="Proteomes" id="UP000702209">
    <property type="component" value="Unassembled WGS sequence"/>
</dbReference>
<evidence type="ECO:0000256" key="3">
    <source>
        <dbReference type="ARBA" id="ARBA00022692"/>
    </source>
</evidence>
<proteinExistence type="predicted"/>
<dbReference type="InterPro" id="IPR027417">
    <property type="entry name" value="P-loop_NTPase"/>
</dbReference>
<evidence type="ECO:0000256" key="4">
    <source>
        <dbReference type="ARBA" id="ARBA00022989"/>
    </source>
</evidence>
<keyword evidence="2" id="KW-1003">Cell membrane</keyword>
<dbReference type="EMBL" id="JADLQX010000057">
    <property type="protein sequence ID" value="MBF6302780.1"/>
    <property type="molecule type" value="Genomic_DNA"/>
</dbReference>
<reference evidence="8 9" key="1">
    <citation type="submission" date="2020-10" db="EMBL/GenBank/DDBJ databases">
        <title>Identification of Nocardia species via Next-generation sequencing and recognition of intraspecies genetic diversity.</title>
        <authorList>
            <person name="Li P."/>
            <person name="Li P."/>
            <person name="Lu B."/>
        </authorList>
    </citation>
    <scope>NUCLEOTIDE SEQUENCE [LARGE SCALE GENOMIC DNA]</scope>
    <source>
        <strain evidence="8 9">BJ06-0157</strain>
    </source>
</reference>
<keyword evidence="4 6" id="KW-1133">Transmembrane helix</keyword>
<protein>
    <submittedName>
        <fullName evidence="8">TraM recognition domain-containing protein</fullName>
    </submittedName>
</protein>
<comment type="subcellular location">
    <subcellularLocation>
        <location evidence="1">Cell membrane</location>
        <topology evidence="1">Multi-pass membrane protein</topology>
    </subcellularLocation>
</comment>
<evidence type="ECO:0000313" key="9">
    <source>
        <dbReference type="Proteomes" id="UP000702209"/>
    </source>
</evidence>
<keyword evidence="3 6" id="KW-0812">Transmembrane</keyword>
<keyword evidence="9" id="KW-1185">Reference proteome</keyword>
<feature type="transmembrane region" description="Helical" evidence="6">
    <location>
        <begin position="21"/>
        <end position="48"/>
    </location>
</feature>
<dbReference type="Gene3D" id="3.40.50.300">
    <property type="entry name" value="P-loop containing nucleotide triphosphate hydrolases"/>
    <property type="match status" value="1"/>
</dbReference>
<dbReference type="CDD" id="cd01127">
    <property type="entry name" value="TrwB_TraG_TraD_VirD4"/>
    <property type="match status" value="1"/>
</dbReference>
<dbReference type="PANTHER" id="PTHR37937">
    <property type="entry name" value="CONJUGATIVE TRANSFER: DNA TRANSPORT"/>
    <property type="match status" value="1"/>
</dbReference>
<accession>A0ABS0D302</accession>
<evidence type="ECO:0000256" key="6">
    <source>
        <dbReference type="SAM" id="Phobius"/>
    </source>
</evidence>
<dbReference type="SUPFAM" id="SSF52540">
    <property type="entry name" value="P-loop containing nucleoside triphosphate hydrolases"/>
    <property type="match status" value="1"/>
</dbReference>
<dbReference type="InterPro" id="IPR032689">
    <property type="entry name" value="TraG-D_C"/>
</dbReference>
<name>A0ABS0D302_9NOCA</name>
<gene>
    <name evidence="8" type="ORF">IU459_35390</name>
</gene>
<evidence type="ECO:0000256" key="2">
    <source>
        <dbReference type="ARBA" id="ARBA00022475"/>
    </source>
</evidence>
<dbReference type="Pfam" id="PF12696">
    <property type="entry name" value="TraG-D_C"/>
    <property type="match status" value="1"/>
</dbReference>
<keyword evidence="5 6" id="KW-0472">Membrane</keyword>
<evidence type="ECO:0000256" key="1">
    <source>
        <dbReference type="ARBA" id="ARBA00004651"/>
    </source>
</evidence>
<dbReference type="RefSeq" id="WP_195133962.1">
    <property type="nucleotide sequence ID" value="NZ_JADLQX010000057.1"/>
</dbReference>
<dbReference type="PANTHER" id="PTHR37937:SF1">
    <property type="entry name" value="CONJUGATIVE TRANSFER: DNA TRANSPORT"/>
    <property type="match status" value="1"/>
</dbReference>
<comment type="caution">
    <text evidence="8">The sequence shown here is derived from an EMBL/GenBank/DDBJ whole genome shotgun (WGS) entry which is preliminary data.</text>
</comment>
<evidence type="ECO:0000256" key="5">
    <source>
        <dbReference type="ARBA" id="ARBA00023136"/>
    </source>
</evidence>
<dbReference type="InterPro" id="IPR051539">
    <property type="entry name" value="T4SS-coupling_protein"/>
</dbReference>
<sequence>MSPARESRRRTTAGIGEELTKLLLLLGVIAVGVVLWGALCLGSALAGLPIRWNPTAALLEVAFGNRTWPWQSTVIAGASAMAATAAAARWLLRRRDGRLEIDSAARTMQRPRQLSVGTVGANAEAAQRLLKDAPEQVRALAGPPLGFTVAGDLALHVPAELCVFIEAGARTGKTMAWAIPAMMAAWGPVLATSNRPDLYRHTVLGRRQRGREWLLDPQGVTGTAQVGFWVDLLRQVSTLAAARKLASFFVSASKDKDARVDSYFDGGAQDLLACYLLAAACAGGDLLHVAEWLGRDQDTTPALILRKHGKLRPAQRVLEYQALYSRQRDGLFDMARRFLNVLSDEIYARMVCPPLRRTITAHERGDNDIEVEVELDYDGPCHDLPEFDPRAFVTSNDTLYALSIEGPDSAAPLTAALVGQLLESAFAAARARPDGRLAVPLLAVLDEAANCCPISLLPSYYTYAGGHGVILMTFLQVLEQGKDLWGENGLKTMRAQAIEVYGGGISDTEFLQQLSTISDEHDVADRSHSVGPGGSNRTLTWRAETILNVAALAALPKQRALVRLPGHRPILVRKPWWQQGEYAALITESLSLFDETTETAKRPVILEPQPHSEDEL</sequence>
<evidence type="ECO:0000313" key="8">
    <source>
        <dbReference type="EMBL" id="MBF6302780.1"/>
    </source>
</evidence>
<evidence type="ECO:0000259" key="7">
    <source>
        <dbReference type="Pfam" id="PF12696"/>
    </source>
</evidence>
<feature type="domain" description="TraD/TraG TraM recognition site" evidence="7">
    <location>
        <begin position="440"/>
        <end position="557"/>
    </location>
</feature>
<organism evidence="8 9">
    <name type="scientific">Nocardia amamiensis</name>
    <dbReference type="NCBI Taxonomy" id="404578"/>
    <lineage>
        <taxon>Bacteria</taxon>
        <taxon>Bacillati</taxon>
        <taxon>Actinomycetota</taxon>
        <taxon>Actinomycetes</taxon>
        <taxon>Mycobacteriales</taxon>
        <taxon>Nocardiaceae</taxon>
        <taxon>Nocardia</taxon>
    </lineage>
</organism>